<reference evidence="3 4" key="1">
    <citation type="journal article" date="2014" name="BMC Genomics">
        <title>Adaptive genomic structural variation in the grape powdery mildew pathogen, Erysiphe necator.</title>
        <authorList>
            <person name="Jones L."/>
            <person name="Riaz S."/>
            <person name="Morales-Cruz A."/>
            <person name="Amrine K.C."/>
            <person name="McGuire B."/>
            <person name="Gubler W.D."/>
            <person name="Walker M.A."/>
            <person name="Cantu D."/>
        </authorList>
    </citation>
    <scope>NUCLEOTIDE SEQUENCE [LARGE SCALE GENOMIC DNA]</scope>
    <source>
        <strain evidence="4">c</strain>
    </source>
</reference>
<dbReference type="STRING" id="52586.A0A0B1PCK5"/>
<evidence type="ECO:0000259" key="2">
    <source>
        <dbReference type="Pfam" id="PF08639"/>
    </source>
</evidence>
<name>A0A0B1PCK5_UNCNE</name>
<keyword evidence="4" id="KW-1185">Reference proteome</keyword>
<feature type="compositionally biased region" description="Low complexity" evidence="1">
    <location>
        <begin position="545"/>
        <end position="562"/>
    </location>
</feature>
<dbReference type="PANTHER" id="PTHR28067:SF1">
    <property type="entry name" value="DNA REPLICATION REGULATOR SLD3"/>
    <property type="match status" value="1"/>
</dbReference>
<dbReference type="EMBL" id="JNVN01000915">
    <property type="protein sequence ID" value="KHJ34369.1"/>
    <property type="molecule type" value="Genomic_DNA"/>
</dbReference>
<dbReference type="InterPro" id="IPR042511">
    <property type="entry name" value="Sld3"/>
</dbReference>
<dbReference type="OMA" id="IYEQLGW"/>
<dbReference type="Gene3D" id="1.20.58.2130">
    <property type="match status" value="1"/>
</dbReference>
<sequence length="894" mass="100625">MSALDIDKQYSDTFNKDSSRCDVVTPLSLPPYEILSNKDSRKRKRKGDALDYCSNDLFLLKPYPANVSVKSRTLQPLIKLPRSCLPLSFLDHLSSADSLGSTRLFKAHIKAIYLEGNQPMVLVARDEESKNLFALEREGRGLYAVCQVGSWVSLQKLQDAAGTTKLRPLKPVEQAGLFPLDTMSLKTENPKLMPVAKSSSEQKKRQVIEAIQSMVKKSSILPQTTPNEDAMVPSTNTDLSLDSKSVKSNFSGSSQFQSSSTEIFENIRTHYFEMLYLSKISLAYFVKGPLSRARAAFHKNNTQKLDPDDYCAFLHTLILPISLFNNKYTNGISNCILNFGSLNHSDDLDDTKLKKKEKGRNKNLKLGKNGLYHNENVLIKKWWTAHEDKKGDLSMGVTEISKDEFTKTKISELRIRETQLQIILILEALTFQALPSCTKELESNQPELSSETVKSKNKCHSPSDLQVLIDIYIDRLCIWQSVAVESLKDSQSLLEMSYGSTPYARLTESFLRDFCVEVILPFFSSRLPDQCSLISEKLGVPTFASQKTKNSKSSSSSHNYSKPGAATKRSLPLKSYPSLKQVLTRDRKRRCVSQSHGKAIALMRSATMPLISSVKKDEILSISDPTSNYSPDAKLALTQKRKNISQREINFSTLDLGNNQKEVGKLNVDMELREAISVLRKPSRNLVAKDDAHFAAQRAINLSHFEASKKLKRSKVIREGVQILVTPKSNRDKFFFDKIQYSNSPTENKSSLSSHQKLLSSPKATPHQRDDFFNNKSPFCSIQATPSQALASKIQKETPSKQIFGNKNYLCQSPLNVRRSSAQLFGSLSKSIDFKRDDECRDNIYTPKSCQVETTSQTSKFLRSESYKENESHLGNIAEDKSIYQVIGWVEDFG</sequence>
<comment type="caution">
    <text evidence="3">The sequence shown here is derived from an EMBL/GenBank/DDBJ whole genome shotgun (WGS) entry which is preliminary data.</text>
</comment>
<dbReference type="Proteomes" id="UP000030854">
    <property type="component" value="Unassembled WGS sequence"/>
</dbReference>
<dbReference type="AlphaFoldDB" id="A0A0B1PCK5"/>
<dbReference type="GO" id="GO:0006270">
    <property type="term" value="P:DNA replication initiation"/>
    <property type="evidence" value="ECO:0007669"/>
    <property type="project" value="InterPro"/>
</dbReference>
<feature type="domain" description="DNA replication regulator Sld3 C-terminal" evidence="2">
    <location>
        <begin position="262"/>
        <end position="787"/>
    </location>
</feature>
<protein>
    <recommendedName>
        <fullName evidence="2">DNA replication regulator Sld3 C-terminal domain-containing protein</fullName>
    </recommendedName>
</protein>
<evidence type="ECO:0000313" key="4">
    <source>
        <dbReference type="Proteomes" id="UP000030854"/>
    </source>
</evidence>
<proteinExistence type="predicted"/>
<feature type="region of interest" description="Disordered" evidence="1">
    <location>
        <begin position="545"/>
        <end position="570"/>
    </location>
</feature>
<feature type="compositionally biased region" description="Low complexity" evidence="1">
    <location>
        <begin position="749"/>
        <end position="763"/>
    </location>
</feature>
<dbReference type="GO" id="GO:0031261">
    <property type="term" value="C:DNA replication preinitiation complex"/>
    <property type="evidence" value="ECO:0007669"/>
    <property type="project" value="TreeGrafter"/>
</dbReference>
<evidence type="ECO:0000256" key="1">
    <source>
        <dbReference type="SAM" id="MobiDB-lite"/>
    </source>
</evidence>
<dbReference type="PANTHER" id="PTHR28067">
    <property type="entry name" value="DNA REPLICATION REGULATOR SLD3"/>
    <property type="match status" value="1"/>
</dbReference>
<organism evidence="3 4">
    <name type="scientific">Uncinula necator</name>
    <name type="common">Grape powdery mildew</name>
    <dbReference type="NCBI Taxonomy" id="52586"/>
    <lineage>
        <taxon>Eukaryota</taxon>
        <taxon>Fungi</taxon>
        <taxon>Dikarya</taxon>
        <taxon>Ascomycota</taxon>
        <taxon>Pezizomycotina</taxon>
        <taxon>Leotiomycetes</taxon>
        <taxon>Erysiphales</taxon>
        <taxon>Erysiphaceae</taxon>
        <taxon>Erysiphe</taxon>
    </lineage>
</organism>
<accession>A0A0B1PCK5</accession>
<feature type="region of interest" description="Disordered" evidence="1">
    <location>
        <begin position="744"/>
        <end position="767"/>
    </location>
</feature>
<dbReference type="Pfam" id="PF08639">
    <property type="entry name" value="Sld3_STD"/>
    <property type="match status" value="1"/>
</dbReference>
<dbReference type="InterPro" id="IPR013948">
    <property type="entry name" value="DNA_replication_reg_Sld3_C"/>
</dbReference>
<dbReference type="HOGENOM" id="CLU_006240_0_0_1"/>
<evidence type="ECO:0000313" key="3">
    <source>
        <dbReference type="EMBL" id="KHJ34369.1"/>
    </source>
</evidence>
<gene>
    <name evidence="3" type="ORF">EV44_g5697</name>
</gene>